<dbReference type="NCBIfam" id="TIGR01048">
    <property type="entry name" value="lysA"/>
    <property type="match status" value="1"/>
</dbReference>
<evidence type="ECO:0000259" key="9">
    <source>
        <dbReference type="Pfam" id="PF00278"/>
    </source>
</evidence>
<dbReference type="Gene3D" id="3.20.20.10">
    <property type="entry name" value="Alanine racemase"/>
    <property type="match status" value="1"/>
</dbReference>
<dbReference type="HAMAP" id="MF_02120">
    <property type="entry name" value="LysA"/>
    <property type="match status" value="1"/>
</dbReference>
<protein>
    <recommendedName>
        <fullName evidence="5 6">Diaminopimelate decarboxylase</fullName>
        <shortName evidence="5">DAP decarboxylase</shortName>
        <shortName evidence="5">DAPDC</shortName>
        <ecNumber evidence="5 6">4.1.1.20</ecNumber>
    </recommendedName>
</protein>
<comment type="cofactor">
    <cofactor evidence="1 5 7 8">
        <name>pyridoxal 5'-phosphate</name>
        <dbReference type="ChEBI" id="CHEBI:597326"/>
    </cofactor>
</comment>
<evidence type="ECO:0000256" key="2">
    <source>
        <dbReference type="ARBA" id="ARBA00022793"/>
    </source>
</evidence>
<dbReference type="GO" id="GO:0009089">
    <property type="term" value="P:lysine biosynthetic process via diaminopimelate"/>
    <property type="evidence" value="ECO:0007669"/>
    <property type="project" value="UniProtKB-UniRule"/>
</dbReference>
<evidence type="ECO:0000256" key="3">
    <source>
        <dbReference type="ARBA" id="ARBA00022898"/>
    </source>
</evidence>
<feature type="binding site" evidence="5">
    <location>
        <position position="303"/>
    </location>
    <ligand>
        <name>substrate</name>
    </ligand>
</feature>
<evidence type="ECO:0000259" key="10">
    <source>
        <dbReference type="Pfam" id="PF02784"/>
    </source>
</evidence>
<feature type="domain" description="Orn/DAP/Arg decarboxylase 2 N-terminal" evidence="10">
    <location>
        <begin position="32"/>
        <end position="271"/>
    </location>
</feature>
<comment type="function">
    <text evidence="5">Specifically catalyzes the decarboxylation of meso-diaminopimelate (meso-DAP) to L-lysine.</text>
</comment>
<comment type="catalytic activity">
    <reaction evidence="5 8">
        <text>meso-2,6-diaminopimelate + H(+) = L-lysine + CO2</text>
        <dbReference type="Rhea" id="RHEA:15101"/>
        <dbReference type="ChEBI" id="CHEBI:15378"/>
        <dbReference type="ChEBI" id="CHEBI:16526"/>
        <dbReference type="ChEBI" id="CHEBI:32551"/>
        <dbReference type="ChEBI" id="CHEBI:57791"/>
        <dbReference type="EC" id="4.1.1.20"/>
    </reaction>
</comment>
<feature type="domain" description="Orn/DAP/Arg decarboxylase 2 C-terminal" evidence="9">
    <location>
        <begin position="16"/>
        <end position="359"/>
    </location>
</feature>
<dbReference type="GO" id="GO:0008836">
    <property type="term" value="F:diaminopimelate decarboxylase activity"/>
    <property type="evidence" value="ECO:0007669"/>
    <property type="project" value="UniProtKB-UniRule"/>
</dbReference>
<dbReference type="InterPro" id="IPR022644">
    <property type="entry name" value="De-COase2_N"/>
</dbReference>
<dbReference type="GO" id="GO:0030170">
    <property type="term" value="F:pyridoxal phosphate binding"/>
    <property type="evidence" value="ECO:0007669"/>
    <property type="project" value="UniProtKB-UniRule"/>
</dbReference>
<dbReference type="InterPro" id="IPR022643">
    <property type="entry name" value="De-COase2_C"/>
</dbReference>
<dbReference type="PANTHER" id="PTHR43727:SF2">
    <property type="entry name" value="GROUP IV DECARBOXYLASE"/>
    <property type="match status" value="1"/>
</dbReference>
<dbReference type="EMBL" id="JAAGWD010000002">
    <property type="protein sequence ID" value="NEM97293.1"/>
    <property type="molecule type" value="Genomic_DNA"/>
</dbReference>
<comment type="caution">
    <text evidence="11">The sequence shown here is derived from an EMBL/GenBank/DDBJ whole genome shotgun (WGS) entry which is preliminary data.</text>
</comment>
<dbReference type="Pfam" id="PF02784">
    <property type="entry name" value="Orn_Arg_deC_N"/>
    <property type="match status" value="1"/>
</dbReference>
<name>A0A6B3LN25_9BACT</name>
<feature type="active site" description="Proton donor" evidence="7">
    <location>
        <position position="332"/>
    </location>
</feature>
<dbReference type="EC" id="4.1.1.20" evidence="5 6"/>
<dbReference type="PRINTS" id="PR01179">
    <property type="entry name" value="ODADCRBXLASE"/>
</dbReference>
<dbReference type="PROSITE" id="PS00878">
    <property type="entry name" value="ODR_DC_2_1"/>
    <property type="match status" value="1"/>
</dbReference>
<feature type="binding site" evidence="5">
    <location>
        <position position="361"/>
    </location>
    <ligand>
        <name>substrate</name>
    </ligand>
</feature>
<comment type="pathway">
    <text evidence="5 8">Amino-acid biosynthesis; L-lysine biosynthesis via DAP pathway; L-lysine from DL-2,6-diaminopimelate: step 1/1.</text>
</comment>
<evidence type="ECO:0000256" key="5">
    <source>
        <dbReference type="HAMAP-Rule" id="MF_02120"/>
    </source>
</evidence>
<dbReference type="SUPFAM" id="SSF51419">
    <property type="entry name" value="PLP-binding barrel"/>
    <property type="match status" value="1"/>
</dbReference>
<dbReference type="FunFam" id="3.20.20.10:FF:000003">
    <property type="entry name" value="Diaminopimelate decarboxylase"/>
    <property type="match status" value="1"/>
</dbReference>
<dbReference type="InterPro" id="IPR000183">
    <property type="entry name" value="Orn/DAP/Arg_de-COase"/>
</dbReference>
<dbReference type="PANTHER" id="PTHR43727">
    <property type="entry name" value="DIAMINOPIMELATE DECARBOXYLASE"/>
    <property type="match status" value="1"/>
</dbReference>
<feature type="binding site" evidence="5">
    <location>
        <position position="307"/>
    </location>
    <ligand>
        <name>substrate</name>
    </ligand>
</feature>
<keyword evidence="5 8" id="KW-0457">Lysine biosynthesis</keyword>
<keyword evidence="5" id="KW-0028">Amino-acid biosynthesis</keyword>
<dbReference type="UniPathway" id="UPA00034">
    <property type="reaction ID" value="UER00027"/>
</dbReference>
<keyword evidence="4 5" id="KW-0456">Lyase</keyword>
<feature type="modified residue" description="N6-(pyridoxal phosphate)lysine" evidence="5 7">
    <location>
        <position position="47"/>
    </location>
</feature>
<evidence type="ECO:0000313" key="11">
    <source>
        <dbReference type="EMBL" id="NEM97293.1"/>
    </source>
</evidence>
<keyword evidence="3 5" id="KW-0663">Pyridoxal phosphate</keyword>
<evidence type="ECO:0000256" key="4">
    <source>
        <dbReference type="ARBA" id="ARBA00023239"/>
    </source>
</evidence>
<feature type="binding site" evidence="5">
    <location>
        <position position="226"/>
    </location>
    <ligand>
        <name>pyridoxal 5'-phosphate</name>
        <dbReference type="ChEBI" id="CHEBI:597326"/>
    </ligand>
</feature>
<dbReference type="PRINTS" id="PR01181">
    <property type="entry name" value="DAPDCRBXLASE"/>
</dbReference>
<gene>
    <name evidence="5 11" type="primary">lysA</name>
    <name evidence="11" type="ORF">GXP69_06275</name>
</gene>
<dbReference type="SUPFAM" id="SSF50621">
    <property type="entry name" value="Alanine racemase C-terminal domain-like"/>
    <property type="match status" value="1"/>
</dbReference>
<evidence type="ECO:0000313" key="12">
    <source>
        <dbReference type="Proteomes" id="UP000474777"/>
    </source>
</evidence>
<feature type="binding site" evidence="5">
    <location>
        <position position="333"/>
    </location>
    <ligand>
        <name>substrate</name>
    </ligand>
</feature>
<evidence type="ECO:0000256" key="1">
    <source>
        <dbReference type="ARBA" id="ARBA00001933"/>
    </source>
</evidence>
<dbReference type="InterPro" id="IPR029066">
    <property type="entry name" value="PLP-binding_barrel"/>
</dbReference>
<comment type="subunit">
    <text evidence="5">Homodimer.</text>
</comment>
<dbReference type="Pfam" id="PF00278">
    <property type="entry name" value="Orn_DAP_Arg_deC"/>
    <property type="match status" value="1"/>
</dbReference>
<feature type="binding site" evidence="5">
    <location>
        <begin position="264"/>
        <end position="267"/>
    </location>
    <ligand>
        <name>pyridoxal 5'-phosphate</name>
        <dbReference type="ChEBI" id="CHEBI:597326"/>
    </ligand>
</feature>
<dbReference type="InterPro" id="IPR002986">
    <property type="entry name" value="DAP_deCOOHase_LysA"/>
</dbReference>
<dbReference type="Proteomes" id="UP000474777">
    <property type="component" value="Unassembled WGS sequence"/>
</dbReference>
<comment type="similarity">
    <text evidence="5">Belongs to the Orn/Lys/Arg decarboxylase class-II family. LysA subfamily.</text>
</comment>
<evidence type="ECO:0000256" key="8">
    <source>
        <dbReference type="RuleBase" id="RU003738"/>
    </source>
</evidence>
<feature type="binding site" evidence="5">
    <location>
        <position position="361"/>
    </location>
    <ligand>
        <name>pyridoxal 5'-phosphate</name>
        <dbReference type="ChEBI" id="CHEBI:597326"/>
    </ligand>
</feature>
<dbReference type="RefSeq" id="WP_163913518.1">
    <property type="nucleotide sequence ID" value="NZ_JAAGWD010000002.1"/>
</dbReference>
<dbReference type="Gene3D" id="2.40.37.10">
    <property type="entry name" value="Lyase, Ornithine Decarboxylase, Chain A, domain 1"/>
    <property type="match status" value="1"/>
</dbReference>
<dbReference type="InterPro" id="IPR009006">
    <property type="entry name" value="Ala_racemase/Decarboxylase_C"/>
</dbReference>
<reference evidence="11 12" key="1">
    <citation type="submission" date="2020-02" db="EMBL/GenBank/DDBJ databases">
        <authorList>
            <person name="Kim M.K."/>
        </authorList>
    </citation>
    <scope>NUCLEOTIDE SEQUENCE [LARGE SCALE GENOMIC DNA]</scope>
    <source>
        <strain evidence="11 12">BT327</strain>
    </source>
</reference>
<dbReference type="InterPro" id="IPR022657">
    <property type="entry name" value="De-COase2_CS"/>
</dbReference>
<evidence type="ECO:0000256" key="7">
    <source>
        <dbReference type="PIRSR" id="PIRSR600183-50"/>
    </source>
</evidence>
<dbReference type="CDD" id="cd06828">
    <property type="entry name" value="PLPDE_III_DapDC"/>
    <property type="match status" value="1"/>
</dbReference>
<organism evidence="11 12">
    <name type="scientific">Pontibacter burrus</name>
    <dbReference type="NCBI Taxonomy" id="2704466"/>
    <lineage>
        <taxon>Bacteria</taxon>
        <taxon>Pseudomonadati</taxon>
        <taxon>Bacteroidota</taxon>
        <taxon>Cytophagia</taxon>
        <taxon>Cytophagales</taxon>
        <taxon>Hymenobacteraceae</taxon>
        <taxon>Pontibacter</taxon>
    </lineage>
</organism>
<proteinExistence type="inferred from homology"/>
<dbReference type="AlphaFoldDB" id="A0A6B3LN25"/>
<feature type="binding site" evidence="5">
    <location>
        <position position="267"/>
    </location>
    <ligand>
        <name>substrate</name>
    </ligand>
</feature>
<keyword evidence="12" id="KW-1185">Reference proteome</keyword>
<sequence length="380" mass="42468">MLKQHLQELQLQTTPFYVYNIDLLRQTLQNASAEAAKYNYHVHYALKANANAPILAEMLQAGFGADCVSGNEVKCAIENGFKPEHVVFAGVGKSDEEINYALEQDIFCFNCESSHELEVLNELATAKGTKARIALRINPNVNANTHKYITTGLEENKFGINAWELESVLDLLKTLENIELIGIHFHIGSQITDLNVFKNLCTRVNEFQEWFIARNITLQHINVGGGLGVDYYNPDANLIPDFAAYFGLFNQFLELRPGQQVHFELGRALVAQCGTLISKVLYIKKGISTNFAILDAGMTELIRPALYQSYHKIENLTSDKQEERYDVVGPICESSDCFGKAVMLPETNRGDLVAIRTAGAYGEVMASGYNLRDRVNAIYL</sequence>
<keyword evidence="2 5" id="KW-0210">Decarboxylase</keyword>
<accession>A0A6B3LN25</accession>
<dbReference type="PROSITE" id="PS00879">
    <property type="entry name" value="ODR_DC_2_2"/>
    <property type="match status" value="1"/>
</dbReference>
<evidence type="ECO:0000256" key="6">
    <source>
        <dbReference type="NCBIfam" id="TIGR01048"/>
    </source>
</evidence>
<dbReference type="InterPro" id="IPR022653">
    <property type="entry name" value="De-COase2_pyr-phos_BS"/>
</dbReference>